<gene>
    <name evidence="1" type="ORF">UFOPK3610_00184</name>
</gene>
<accession>A0A6J7GBS7</accession>
<protein>
    <submittedName>
        <fullName evidence="1">Unannotated protein</fullName>
    </submittedName>
</protein>
<dbReference type="Pfam" id="PF11290">
    <property type="entry name" value="DUF3090"/>
    <property type="match status" value="1"/>
</dbReference>
<proteinExistence type="predicted"/>
<dbReference type="InterPro" id="IPR021441">
    <property type="entry name" value="DUF3090"/>
</dbReference>
<organism evidence="1">
    <name type="scientific">freshwater metagenome</name>
    <dbReference type="NCBI Taxonomy" id="449393"/>
    <lineage>
        <taxon>unclassified sequences</taxon>
        <taxon>metagenomes</taxon>
        <taxon>ecological metagenomes</taxon>
    </lineage>
</organism>
<dbReference type="AlphaFoldDB" id="A0A6J7GBS7"/>
<name>A0A6J7GBS7_9ZZZZ</name>
<sequence length="168" mass="18369">MTQFEFDRPQRFVAGTVGQPGEREFYLQARNDVEIVSVALDKEQVRVLAERVDALLNHVLEATGASAAIPAMHLGSDDLGPLEVPIESAFQVQMLSITWDSAKECVTIEASSEEEGSLTVHLSGFQARAFAHRAVAVVSAGRKPCPICSQPLDPRGHLCPRANGYRRR</sequence>
<reference evidence="1" key="1">
    <citation type="submission" date="2020-05" db="EMBL/GenBank/DDBJ databases">
        <authorList>
            <person name="Chiriac C."/>
            <person name="Salcher M."/>
            <person name="Ghai R."/>
            <person name="Kavagutti S V."/>
        </authorList>
    </citation>
    <scope>NUCLEOTIDE SEQUENCE</scope>
</reference>
<dbReference type="EMBL" id="CAFBMR010000003">
    <property type="protein sequence ID" value="CAB4902020.1"/>
    <property type="molecule type" value="Genomic_DNA"/>
</dbReference>
<dbReference type="NCBIfam" id="TIGR03847">
    <property type="entry name" value="conserved hypothetical protein"/>
    <property type="match status" value="1"/>
</dbReference>
<evidence type="ECO:0000313" key="1">
    <source>
        <dbReference type="EMBL" id="CAB4902020.1"/>
    </source>
</evidence>